<feature type="transmembrane region" description="Helical" evidence="1">
    <location>
        <begin position="148"/>
        <end position="168"/>
    </location>
</feature>
<evidence type="ECO:0000259" key="2">
    <source>
        <dbReference type="Pfam" id="PF01433"/>
    </source>
</evidence>
<evidence type="ECO:0000313" key="3">
    <source>
        <dbReference type="EMBL" id="SOC79894.1"/>
    </source>
</evidence>
<dbReference type="AlphaFoldDB" id="A0A285X543"/>
<reference evidence="4" key="1">
    <citation type="submission" date="2017-09" db="EMBL/GenBank/DDBJ databases">
        <authorList>
            <person name="Varghese N."/>
            <person name="Submissions S."/>
        </authorList>
    </citation>
    <scope>NUCLEOTIDE SEQUENCE [LARGE SCALE GENOMIC DNA]</scope>
    <source>
        <strain evidence="4">CGMCC 1.12641</strain>
    </source>
</reference>
<sequence>MRFREIFQFELKYQLSRPATWIFIVVVLGFSGLATVSLIDSVKEGGYFLNSPVIVSLVTAVSSMFGLLLTAALCGNAAVRDRQAGMEPLLFTTSLGKINYLGGRFLALLSINFMVLLVIILSLFLTSLIPALHEYFGPNYFTSYTSAILYFAIPNTLITSSFLFALSLATRKSMAAFLGAALLFMIALFTMDILAGEIGKWALAKKLDLSGLTILKELRKVQTPLELKSGFVAADKFLFLNRLFWLAGSFVLLAWAYFSFSFKLQTGSKRKSRTNNPGTSEIPKKIWSNGVAAPLVQRSFDLRTKIRQVTYLSLSSFRSMFKGMVWLIYPAIAVLSIIASKEVLEGQLGVPMIPTTYVVIGFLKAMGTGLVFALLITYYAGDLIWKERDSRLNEINDAAPVKDSVLFLSKFFGLAILLFFLQLLVMCTGFIVQYLLDSPSVDLMLYLKVLFGLRFFDLLLFTAVAFLVHVLVNQKYVGHLVLFIMFFYMYFPGLMNLHHNLLIYGAAPEWFYSEISGFASSIGPWLWFKFYWAVWAILLALVSRLFWVRGKESKFSRRYNQAKENFSGTPAKVGLPALLVVFLVGGYVFYNTNVLNDYNSVTEKTERKVLYENKYGNFKNALQPILSEVKLQVELYPEEQAAEIKGTYKLVNKTSEAIDTLHISTTSDVDPEKMKFSEETSAVIIDNDLGHRIYRLKKPLLPGDSLQLEFLARLDQKGFSNYGRNQEVVANGTYIGYHLLPAIGYKEGREISDKAQREKFGLPLQSRVPSLYDRTRTMDISGAEKIHFEAVLGTSSEQTAITAGTLKRSWKEDDRNYFDYATDVPITHNYEIFSAEYKLHESSWNDVDIQIFYHPGHTRNLERMLHGVQASLEYFSENFSPYPHSQIRLVEFPGSGVGLNGNPVTMSYTEGFSFFAPEKDHRKLDFPFAVTGHEVAHQWWGNELRPAYIEGAPILTESLAWYSSWMLVKNTFGKEHLETLLHVMRMEYESPRSPADVPLLRATDKFNAYRKGPFALYTVQEYIGEEKVNLALKRLLERFESREPPLPTTLDLYAELQQVTPDSLQYLLHDLFAQNTFWEMEAKESVVTPSKNGKWEVTFNFEIKKIAVDEKGVVTELPVADYIDLAVYANSPEGDLGELLYLKRHRITSGENSVTIQVNKEPDLVGIDPNHLLIDREPLNNFKKL</sequence>
<feature type="transmembrane region" description="Helical" evidence="1">
    <location>
        <begin position="530"/>
        <end position="548"/>
    </location>
</feature>
<dbReference type="GO" id="GO:0008237">
    <property type="term" value="F:metallopeptidase activity"/>
    <property type="evidence" value="ECO:0007669"/>
    <property type="project" value="InterPro"/>
</dbReference>
<name>A0A285X543_9FLAO</name>
<keyword evidence="1" id="KW-0812">Transmembrane</keyword>
<feature type="transmembrane region" description="Helical" evidence="1">
    <location>
        <begin position="175"/>
        <end position="195"/>
    </location>
</feature>
<feature type="transmembrane region" description="Helical" evidence="1">
    <location>
        <begin position="569"/>
        <end position="590"/>
    </location>
</feature>
<feature type="transmembrane region" description="Helical" evidence="1">
    <location>
        <begin position="359"/>
        <end position="381"/>
    </location>
</feature>
<dbReference type="EMBL" id="OCMF01000001">
    <property type="protein sequence ID" value="SOC79894.1"/>
    <property type="molecule type" value="Genomic_DNA"/>
</dbReference>
<dbReference type="OrthoDB" id="100605at2"/>
<keyword evidence="1" id="KW-0472">Membrane</keyword>
<feature type="transmembrane region" description="Helical" evidence="1">
    <location>
        <begin position="51"/>
        <end position="79"/>
    </location>
</feature>
<dbReference type="InterPro" id="IPR027268">
    <property type="entry name" value="Peptidase_M4/M1_CTD_sf"/>
</dbReference>
<protein>
    <submittedName>
        <fullName evidence="3">Peptidase family M1</fullName>
    </submittedName>
</protein>
<feature type="transmembrane region" description="Helical" evidence="1">
    <location>
        <begin position="243"/>
        <end position="262"/>
    </location>
</feature>
<keyword evidence="1" id="KW-1133">Transmembrane helix</keyword>
<feature type="transmembrane region" description="Helical" evidence="1">
    <location>
        <begin position="320"/>
        <end position="339"/>
    </location>
</feature>
<feature type="transmembrane region" description="Helical" evidence="1">
    <location>
        <begin position="105"/>
        <end position="128"/>
    </location>
</feature>
<dbReference type="GO" id="GO:0008270">
    <property type="term" value="F:zinc ion binding"/>
    <property type="evidence" value="ECO:0007669"/>
    <property type="project" value="InterPro"/>
</dbReference>
<dbReference type="Gene3D" id="1.10.390.10">
    <property type="entry name" value="Neutral Protease Domain 2"/>
    <property type="match status" value="1"/>
</dbReference>
<feature type="transmembrane region" description="Helical" evidence="1">
    <location>
        <begin position="455"/>
        <end position="472"/>
    </location>
</feature>
<feature type="transmembrane region" description="Helical" evidence="1">
    <location>
        <begin position="21"/>
        <end position="39"/>
    </location>
</feature>
<dbReference type="SUPFAM" id="SSF55486">
    <property type="entry name" value="Metalloproteases ('zincins'), catalytic domain"/>
    <property type="match status" value="1"/>
</dbReference>
<organism evidence="3 4">
    <name type="scientific">Salinimicrobium sediminis</name>
    <dbReference type="NCBI Taxonomy" id="1343891"/>
    <lineage>
        <taxon>Bacteria</taxon>
        <taxon>Pseudomonadati</taxon>
        <taxon>Bacteroidota</taxon>
        <taxon>Flavobacteriia</taxon>
        <taxon>Flavobacteriales</taxon>
        <taxon>Flavobacteriaceae</taxon>
        <taxon>Salinimicrobium</taxon>
    </lineage>
</organism>
<dbReference type="RefSeq" id="WP_097055595.1">
    <property type="nucleotide sequence ID" value="NZ_OCMF01000001.1"/>
</dbReference>
<accession>A0A285X543</accession>
<dbReference type="Proteomes" id="UP000219193">
    <property type="component" value="Unassembled WGS sequence"/>
</dbReference>
<dbReference type="InterPro" id="IPR014782">
    <property type="entry name" value="Peptidase_M1_dom"/>
</dbReference>
<feature type="transmembrane region" description="Helical" evidence="1">
    <location>
        <begin position="477"/>
        <end position="495"/>
    </location>
</feature>
<keyword evidence="4" id="KW-1185">Reference proteome</keyword>
<dbReference type="Pfam" id="PF01433">
    <property type="entry name" value="Peptidase_M1"/>
    <property type="match status" value="1"/>
</dbReference>
<feature type="transmembrane region" description="Helical" evidence="1">
    <location>
        <begin position="411"/>
        <end position="435"/>
    </location>
</feature>
<proteinExistence type="predicted"/>
<gene>
    <name evidence="3" type="ORF">SAMN06296241_1434</name>
</gene>
<feature type="domain" description="Peptidase M1 membrane alanine aminopeptidase" evidence="2">
    <location>
        <begin position="866"/>
        <end position="1060"/>
    </location>
</feature>
<evidence type="ECO:0000313" key="4">
    <source>
        <dbReference type="Proteomes" id="UP000219193"/>
    </source>
</evidence>
<evidence type="ECO:0000256" key="1">
    <source>
        <dbReference type="SAM" id="Phobius"/>
    </source>
</evidence>